<dbReference type="InterPro" id="IPR003722">
    <property type="entry name" value="Cbl_synth_CobH/CbiC"/>
</dbReference>
<evidence type="ECO:0000256" key="2">
    <source>
        <dbReference type="ARBA" id="ARBA00009774"/>
    </source>
</evidence>
<reference evidence="6" key="1">
    <citation type="journal article" date="2023" name="J. Hazard. Mater.">
        <title>Anaerobic biodegradation of pyrene and benzo[a]pyrene by a new sulfate-reducing Desulforamulus aquiferis strain DSA.</title>
        <authorList>
            <person name="Zhang Z."/>
            <person name="Sun J."/>
            <person name="Gong X."/>
            <person name="Wang C."/>
            <person name="Wang H."/>
        </authorList>
    </citation>
    <scope>NUCLEOTIDE SEQUENCE</scope>
    <source>
        <strain evidence="6">DSA</strain>
    </source>
</reference>
<dbReference type="RefSeq" id="WP_304541321.1">
    <property type="nucleotide sequence ID" value="NZ_JARPTC010000004.1"/>
</dbReference>
<keyword evidence="7" id="KW-1185">Reference proteome</keyword>
<sequence length="209" mass="22630">MSNYQGIIWNPREIEQESMRQVEEFCLPLNLATGERAVVGRIIHTSGDPELGNQVCIHPKAIERGLEALRGGAHIYTDVTMLKAGINQRKLAVYGGEIRCEIYNPEVAEEARARGITRAAVAMEKFGNDLNGQLVAIGNAPTALFRLLQMIDQGLSPALVIGMPVGFVGAAQSKEMLMKSRIPYITVLGTRGGSPLAAATVNALLYLQD</sequence>
<gene>
    <name evidence="6" type="ORF">P6N53_03850</name>
</gene>
<feature type="domain" description="Cobalamin biosynthesis precorrin-8X methylmutase CobH/CbiC" evidence="5">
    <location>
        <begin position="13"/>
        <end position="207"/>
    </location>
</feature>
<comment type="caution">
    <text evidence="6">The sequence shown here is derived from an EMBL/GenBank/DDBJ whole genome shotgun (WGS) entry which is preliminary data.</text>
</comment>
<evidence type="ECO:0000256" key="1">
    <source>
        <dbReference type="ARBA" id="ARBA00004953"/>
    </source>
</evidence>
<dbReference type="SUPFAM" id="SSF63965">
    <property type="entry name" value="Precorrin-8X methylmutase CbiC/CobH"/>
    <property type="match status" value="1"/>
</dbReference>
<dbReference type="Proteomes" id="UP001172911">
    <property type="component" value="Unassembled WGS sequence"/>
</dbReference>
<keyword evidence="3" id="KW-0169">Cobalamin biosynthesis</keyword>
<protein>
    <submittedName>
        <fullName evidence="6">Precorrin-8X methylmutase</fullName>
    </submittedName>
</protein>
<comment type="pathway">
    <text evidence="1">Cofactor biosynthesis; adenosylcobalamin biosynthesis.</text>
</comment>
<dbReference type="PANTHER" id="PTHR43588:SF1">
    <property type="entry name" value="COBALT-PRECORRIN-8 METHYLMUTASE"/>
    <property type="match status" value="1"/>
</dbReference>
<evidence type="ECO:0000313" key="6">
    <source>
        <dbReference type="EMBL" id="MDO7786351.1"/>
    </source>
</evidence>
<dbReference type="InterPro" id="IPR036588">
    <property type="entry name" value="CobH/CbiC_sf"/>
</dbReference>
<proteinExistence type="inferred from homology"/>
<organism evidence="6 7">
    <name type="scientific">Desulforamulus aquiferis</name>
    <dbReference type="NCBI Taxonomy" id="1397668"/>
    <lineage>
        <taxon>Bacteria</taxon>
        <taxon>Bacillati</taxon>
        <taxon>Bacillota</taxon>
        <taxon>Clostridia</taxon>
        <taxon>Eubacteriales</taxon>
        <taxon>Peptococcaceae</taxon>
        <taxon>Desulforamulus</taxon>
    </lineage>
</organism>
<accession>A0AAW7ZB91</accession>
<evidence type="ECO:0000256" key="3">
    <source>
        <dbReference type="ARBA" id="ARBA00022573"/>
    </source>
</evidence>
<evidence type="ECO:0000313" key="7">
    <source>
        <dbReference type="Proteomes" id="UP001172911"/>
    </source>
</evidence>
<keyword evidence="4" id="KW-0413">Isomerase</keyword>
<dbReference type="Pfam" id="PF02570">
    <property type="entry name" value="CbiC"/>
    <property type="match status" value="1"/>
</dbReference>
<reference evidence="6" key="2">
    <citation type="submission" date="2023-03" db="EMBL/GenBank/DDBJ databases">
        <authorList>
            <person name="Zhang Z."/>
        </authorList>
    </citation>
    <scope>NUCLEOTIDE SEQUENCE</scope>
    <source>
        <strain evidence="6">DSA</strain>
    </source>
</reference>
<name>A0AAW7ZB91_9FIRM</name>
<dbReference type="AlphaFoldDB" id="A0AAW7ZB91"/>
<evidence type="ECO:0000259" key="5">
    <source>
        <dbReference type="Pfam" id="PF02570"/>
    </source>
</evidence>
<dbReference type="PANTHER" id="PTHR43588">
    <property type="entry name" value="COBALT-PRECORRIN-8 METHYLMUTASE"/>
    <property type="match status" value="1"/>
</dbReference>
<evidence type="ECO:0000256" key="4">
    <source>
        <dbReference type="ARBA" id="ARBA00023235"/>
    </source>
</evidence>
<dbReference type="Gene3D" id="3.40.50.10230">
    <property type="entry name" value="Cobalamin biosynthesis CobH/CbiC, precorrin-8X methylmutase"/>
    <property type="match status" value="1"/>
</dbReference>
<dbReference type="GO" id="GO:0009236">
    <property type="term" value="P:cobalamin biosynthetic process"/>
    <property type="evidence" value="ECO:0007669"/>
    <property type="project" value="UniProtKB-KW"/>
</dbReference>
<dbReference type="EMBL" id="JARPTC010000004">
    <property type="protein sequence ID" value="MDO7786351.1"/>
    <property type="molecule type" value="Genomic_DNA"/>
</dbReference>
<dbReference type="GO" id="GO:0016993">
    <property type="term" value="F:precorrin-8X methylmutase activity"/>
    <property type="evidence" value="ECO:0007669"/>
    <property type="project" value="InterPro"/>
</dbReference>
<comment type="similarity">
    <text evidence="2">Belongs to the CobH/CbiC family.</text>
</comment>